<sequence>MPMIRQAMTEAKASRSTRSCAPSHFVNPHSLLHHLACIGFVLVSHGVSEDVDGLFVRAVGVVSKHGVRPDDINVWFTRVRRVHCTTHYSMFPPGGPSHHTTLYGQRSHAMDTSTHTRCEYNHWWRRRGLRTRNEHPHRVEQNVVSLPYPSVLPASEFDDESFNLPPSYQETIDLEKALHLFPSPPTVARIDAATRLPSPAFTDPLLPEKRISCPPQQQTISRPPSRCIRIGRYLRYSAFTVYRRLFTFVFVLNSIGALILIRHHQYRFEHAFTLDTLAAFASSNFLLAIFVRQDSLVNLLFRSAWLVSWNVPLRIRKIAARVYCYGGVHSGAAIAGTLWWMIFTVALSWTFATAGLYMFIITILTWVVLILLLTILLLALPLLRARYHDTFEITHRFLGWTSIALFWAQLLLLTKYTASTNAVLGTPVAFSTLLIHTPTFYTLTLITLFLIYPWLHLRRWTFTATPLSTHALLLTFPNPVHKFSCLSISTSPLLEWHPFATFPSSPRYTTSSPINHLPSTKPTPSTTSLVISSAGNWTSTLIHTAHGKTTSQLAPLSPHPTGRETGTEGATNLRFWVKGHPKAGVLSLSCLFPRVVILTTGSGIGPALSSLLDRPARQFVRLVWSARAPLQTYGERMLELVGQADQEAVVVDTSAMGRPDLLEIAVKVYREVGAEAVFVLSNEKVTRMVVGGLEKRGICAFGPIWDS</sequence>
<evidence type="ECO:0000313" key="2">
    <source>
        <dbReference type="EMBL" id="KAF2846548.1"/>
    </source>
</evidence>
<dbReference type="Proteomes" id="UP000799423">
    <property type="component" value="Unassembled WGS sequence"/>
</dbReference>
<organism evidence="2 3">
    <name type="scientific">Plenodomus tracheiphilus IPT5</name>
    <dbReference type="NCBI Taxonomy" id="1408161"/>
    <lineage>
        <taxon>Eukaryota</taxon>
        <taxon>Fungi</taxon>
        <taxon>Dikarya</taxon>
        <taxon>Ascomycota</taxon>
        <taxon>Pezizomycotina</taxon>
        <taxon>Dothideomycetes</taxon>
        <taxon>Pleosporomycetidae</taxon>
        <taxon>Pleosporales</taxon>
        <taxon>Pleosporineae</taxon>
        <taxon>Leptosphaeriaceae</taxon>
        <taxon>Plenodomus</taxon>
    </lineage>
</organism>
<name>A0A6A7AWP9_9PLEO</name>
<evidence type="ECO:0000313" key="3">
    <source>
        <dbReference type="Proteomes" id="UP000799423"/>
    </source>
</evidence>
<dbReference type="InterPro" id="IPR052979">
    <property type="entry name" value="Adenylate-forming_domain"/>
</dbReference>
<feature type="transmembrane region" description="Helical" evidence="1">
    <location>
        <begin position="354"/>
        <end position="383"/>
    </location>
</feature>
<dbReference type="PANTHER" id="PTHR33927:SF5">
    <property type="entry name" value="ENZYME, PUTATIVE (AFU_ORTHOLOGUE AFUA_8G01222)-RELATED"/>
    <property type="match status" value="1"/>
</dbReference>
<keyword evidence="1" id="KW-0812">Transmembrane</keyword>
<dbReference type="PANTHER" id="PTHR33927">
    <property type="entry name" value="TRANSMEMBRANE PROTEIN"/>
    <property type="match status" value="1"/>
</dbReference>
<accession>A0A6A7AWP9</accession>
<feature type="transmembrane region" description="Helical" evidence="1">
    <location>
        <begin position="395"/>
        <end position="413"/>
    </location>
</feature>
<protein>
    <recommendedName>
        <fullName evidence="4">Integral membrane protein TmpA</fullName>
    </recommendedName>
</protein>
<feature type="transmembrane region" description="Helical" evidence="1">
    <location>
        <begin position="322"/>
        <end position="342"/>
    </location>
</feature>
<gene>
    <name evidence="2" type="ORF">T440DRAFT_227944</name>
</gene>
<dbReference type="OrthoDB" id="3142841at2759"/>
<keyword evidence="3" id="KW-1185">Reference proteome</keyword>
<keyword evidence="1" id="KW-1133">Transmembrane helix</keyword>
<feature type="transmembrane region" description="Helical" evidence="1">
    <location>
        <begin position="241"/>
        <end position="261"/>
    </location>
</feature>
<dbReference type="AlphaFoldDB" id="A0A6A7AWP9"/>
<evidence type="ECO:0000256" key="1">
    <source>
        <dbReference type="SAM" id="Phobius"/>
    </source>
</evidence>
<evidence type="ECO:0008006" key="4">
    <source>
        <dbReference type="Google" id="ProtNLM"/>
    </source>
</evidence>
<reference evidence="2" key="1">
    <citation type="submission" date="2020-01" db="EMBL/GenBank/DDBJ databases">
        <authorList>
            <consortium name="DOE Joint Genome Institute"/>
            <person name="Haridas S."/>
            <person name="Albert R."/>
            <person name="Binder M."/>
            <person name="Bloem J."/>
            <person name="Labutti K."/>
            <person name="Salamov A."/>
            <person name="Andreopoulos B."/>
            <person name="Baker S.E."/>
            <person name="Barry K."/>
            <person name="Bills G."/>
            <person name="Bluhm B.H."/>
            <person name="Cannon C."/>
            <person name="Castanera R."/>
            <person name="Culley D.E."/>
            <person name="Daum C."/>
            <person name="Ezra D."/>
            <person name="Gonzalez J.B."/>
            <person name="Henrissat B."/>
            <person name="Kuo A."/>
            <person name="Liang C."/>
            <person name="Lipzen A."/>
            <person name="Lutzoni F."/>
            <person name="Magnuson J."/>
            <person name="Mondo S."/>
            <person name="Nolan M."/>
            <person name="Ohm R."/>
            <person name="Pangilinan J."/>
            <person name="Park H.-J."/>
            <person name="Ramirez L."/>
            <person name="Alfaro M."/>
            <person name="Sun H."/>
            <person name="Tritt A."/>
            <person name="Yoshinaga Y."/>
            <person name="Zwiers L.-H."/>
            <person name="Turgeon B.G."/>
            <person name="Goodwin S.B."/>
            <person name="Spatafora J.W."/>
            <person name="Crous P.W."/>
            <person name="Grigoriev I.V."/>
        </authorList>
    </citation>
    <scope>NUCLEOTIDE SEQUENCE</scope>
    <source>
        <strain evidence="2">IPT5</strain>
    </source>
</reference>
<keyword evidence="1" id="KW-0472">Membrane</keyword>
<dbReference type="EMBL" id="MU006334">
    <property type="protein sequence ID" value="KAF2846548.1"/>
    <property type="molecule type" value="Genomic_DNA"/>
</dbReference>
<proteinExistence type="predicted"/>
<feature type="transmembrane region" description="Helical" evidence="1">
    <location>
        <begin position="433"/>
        <end position="455"/>
    </location>
</feature>